<keyword evidence="24" id="KW-1185">Reference proteome</keyword>
<feature type="compositionally biased region" description="Low complexity" evidence="21">
    <location>
        <begin position="187"/>
        <end position="208"/>
    </location>
</feature>
<keyword evidence="13" id="KW-0906">Nuclear pore complex</keyword>
<dbReference type="InterPro" id="IPR026054">
    <property type="entry name" value="Nucleoporin"/>
</dbReference>
<dbReference type="PROSITE" id="PS50199">
    <property type="entry name" value="ZF_RANBP2_2"/>
    <property type="match status" value="3"/>
</dbReference>
<feature type="region of interest" description="Disordered" evidence="21">
    <location>
        <begin position="243"/>
        <end position="308"/>
    </location>
</feature>
<evidence type="ECO:0000256" key="2">
    <source>
        <dbReference type="ARBA" id="ARBA00004126"/>
    </source>
</evidence>
<feature type="region of interest" description="Disordered" evidence="21">
    <location>
        <begin position="1256"/>
        <end position="1294"/>
    </location>
</feature>
<evidence type="ECO:0000256" key="4">
    <source>
        <dbReference type="ARBA" id="ARBA00022448"/>
    </source>
</evidence>
<dbReference type="EMBL" id="JAXCGZ010015107">
    <property type="protein sequence ID" value="KAK7071276.1"/>
    <property type="molecule type" value="Genomic_DNA"/>
</dbReference>
<feature type="domain" description="RanBP2-type" evidence="22">
    <location>
        <begin position="815"/>
        <end position="844"/>
    </location>
</feature>
<evidence type="ECO:0000256" key="11">
    <source>
        <dbReference type="ARBA" id="ARBA00023010"/>
    </source>
</evidence>
<dbReference type="PROSITE" id="PS01358">
    <property type="entry name" value="ZF_RANBP2_1"/>
    <property type="match status" value="3"/>
</dbReference>
<feature type="region of interest" description="Disordered" evidence="21">
    <location>
        <begin position="48"/>
        <end position="90"/>
    </location>
</feature>
<feature type="compositionally biased region" description="Low complexity" evidence="21">
    <location>
        <begin position="593"/>
        <end position="603"/>
    </location>
</feature>
<dbReference type="InterPro" id="IPR001876">
    <property type="entry name" value="Znf_RanBP2"/>
</dbReference>
<sequence length="1476" mass="155298">MASEGPGKFKEKKNRAAKPYDRPKGIIRRVTDSVTGLFSSSWLSGWMASEEEEEAGEHPQADTSQIASQSRVTPQVNTLAPPGESFIFAQPGASRRSFRPIYPEEGEIENNSHLPHGINVGASTSAGVRMNLPAAASVAIPTVTSVHLSSDTPSPMLTGRRLPIVSSAPSQMYSARSKSHLEPRPLPLLTSSTPTGDDASEFSESSADTGVDASVIPRPDERDYQREILQLDDESLQTLRESLAKSAPVPPSQPTSALPSLEETRKRPRDAETDQTSIRAEGSVSSRSLFSETGEISINQPQPSALASKRPRFNVSAYGSSFMVDRSVLSNSSFKMSPFYPGKTMFGGASAYRKGKLQSRAQTARVQVKPKPAQPSDDGGLSQAARRILECLEQMSTPISDAKRIPTPIPGQRGSFLDAGSSYTAVYHKYRPLVRQAGPPASKHSTPVKVTSQENLSANLLVNTSSGSSSSCIVPNNTHTTTGVVSSNANSRIETVLPTTVGNPVSSDSASREEKEELKNSSKTPKEDFSLSFSKAVAEATAKYKPTVPVISSSAISSSSLFSFGSPSNVSSSQTFDYTPKPPSAVSSDSKKQSGGKVKSKVVNSTRTSIRPEDEEVEDPKLPAVSLALTSLPKIDLTTPAEVSSSPGGFKFSSPEVVHSSKVPSETTTSTPVFVFSSPVTVIRGNANCFDSASTVSSAPLLFNSCSPVSAPKLKEIVRKDKPSVAGELKEGSILDILKPKSKSPEKMPNEHLDSSSIFYSIDKTSSTSIGTSFMKAHEISSKFGLEQTVSTINSVPKKLGTTQVLQGFSSFMKKNDEWECSVCMVRNKNGIEKCVACQTARPSSKSLFSPKSDSIFTNAVESSTLPVSTSEIGWGESFKKSTNEWECETCMVRNKNTSGKCVACETPKPDGRTSEPVMSQDCCKVSESKEEKNNSGFGSMFAKAKGEWECATCLVRNKSDATKCISCETAKPGGVVVSQAITGNFKFGVNTGNDSSSTSSVYKFGLSDAKSDADRTSSMSGGFKFGVSAKSSEESKSKESSSVGVFKFGVSGDKESALTVSSTEVENEKSKEKKEYVSSSSSTGFSFGVPPSGKTKEVGKESSKALNFSFSANAAAKETKTDSSIKSGFNFKAESQGTPFTFGVGSKTDDKGILPAYKPTPELNCGSATDAAKSKDSSNLFSSFVNSENSEGKAAPLFNNTLSSTHSDDPKIIPTFGGPKVSESAPVAPAPNNSFTFGNGTNKAPSANLFSFASSTSKEDKSSVPSFSFTSKREATDSEEPAKKSTFGSSTLSTHTNNVNAASLFSFGSKENSLTTGSGFGPPTTSTPAFGAPAPASNATPNFQFGTPVPAATAPSPAFGGASSTQTFSGSASAFSSGTNSTPSFAFGQAANKKSAGFDFGQAAASTPNQGFTFGAASPNAVFQFGQKQTEPSGGLFQFGAGNTTVDVSAPTFGSGENPFTPAPPSGRVVKKKNL</sequence>
<feature type="domain" description="RanBP2-type" evidence="22">
    <location>
        <begin position="945"/>
        <end position="974"/>
    </location>
</feature>
<evidence type="ECO:0000256" key="7">
    <source>
        <dbReference type="ARBA" id="ARBA00022771"/>
    </source>
</evidence>
<evidence type="ECO:0000256" key="6">
    <source>
        <dbReference type="ARBA" id="ARBA00022737"/>
    </source>
</evidence>
<keyword evidence="12" id="KW-0238">DNA-binding</keyword>
<feature type="region of interest" description="Disordered" evidence="21">
    <location>
        <begin position="357"/>
        <end position="381"/>
    </location>
</feature>
<evidence type="ECO:0000256" key="8">
    <source>
        <dbReference type="ARBA" id="ARBA00022816"/>
    </source>
</evidence>
<feature type="compositionally biased region" description="Polar residues" evidence="21">
    <location>
        <begin position="61"/>
        <end position="78"/>
    </location>
</feature>
<evidence type="ECO:0000256" key="20">
    <source>
        <dbReference type="PROSITE-ProRule" id="PRU00322"/>
    </source>
</evidence>
<dbReference type="GO" id="GO:0003677">
    <property type="term" value="F:DNA binding"/>
    <property type="evidence" value="ECO:0007669"/>
    <property type="project" value="UniProtKB-KW"/>
</dbReference>
<dbReference type="Proteomes" id="UP001381693">
    <property type="component" value="Unassembled WGS sequence"/>
</dbReference>
<dbReference type="GO" id="GO:0051028">
    <property type="term" value="P:mRNA transport"/>
    <property type="evidence" value="ECO:0007669"/>
    <property type="project" value="UniProtKB-KW"/>
</dbReference>
<keyword evidence="5" id="KW-0479">Metal-binding</keyword>
<feature type="region of interest" description="Disordered" evidence="21">
    <location>
        <begin position="495"/>
        <end position="527"/>
    </location>
</feature>
<keyword evidence="14" id="KW-0472">Membrane</keyword>
<dbReference type="GO" id="GO:0017056">
    <property type="term" value="F:structural constituent of nuclear pore"/>
    <property type="evidence" value="ECO:0007669"/>
    <property type="project" value="TreeGrafter"/>
</dbReference>
<dbReference type="InterPro" id="IPR036443">
    <property type="entry name" value="Znf_RanBP2_sf"/>
</dbReference>
<comment type="cofactor">
    <cofactor evidence="1">
        <name>Zn(2+)</name>
        <dbReference type="ChEBI" id="CHEBI:29105"/>
    </cofactor>
</comment>
<proteinExistence type="inferred from homology"/>
<dbReference type="Pfam" id="PF08604">
    <property type="entry name" value="Nup153"/>
    <property type="match status" value="1"/>
</dbReference>
<reference evidence="23 24" key="1">
    <citation type="submission" date="2023-11" db="EMBL/GenBank/DDBJ databases">
        <title>Halocaridina rubra genome assembly.</title>
        <authorList>
            <person name="Smith C."/>
        </authorList>
    </citation>
    <scope>NUCLEOTIDE SEQUENCE [LARGE SCALE GENOMIC DNA]</scope>
    <source>
        <strain evidence="23">EP-1</strain>
        <tissue evidence="23">Whole</tissue>
    </source>
</reference>
<keyword evidence="15" id="KW-0539">Nucleus</keyword>
<comment type="caution">
    <text evidence="23">The sequence shown here is derived from an EMBL/GenBank/DDBJ whole genome shotgun (WGS) entry which is preliminary data.</text>
</comment>
<dbReference type="GO" id="GO:0008270">
    <property type="term" value="F:zinc ion binding"/>
    <property type="evidence" value="ECO:0007669"/>
    <property type="project" value="UniProtKB-KW"/>
</dbReference>
<feature type="region of interest" description="Disordered" evidence="21">
    <location>
        <begin position="572"/>
        <end position="619"/>
    </location>
</feature>
<comment type="subcellular location">
    <subcellularLocation>
        <location evidence="2">Nucleus membrane</location>
    </subcellularLocation>
    <subcellularLocation>
        <location evidence="3">Nucleus</location>
        <location evidence="3">Nuclear pore complex</location>
    </subcellularLocation>
</comment>
<dbReference type="Gene3D" id="4.10.1060.10">
    <property type="entry name" value="Zinc finger, RanBP2-type"/>
    <property type="match status" value="3"/>
</dbReference>
<evidence type="ECO:0000256" key="13">
    <source>
        <dbReference type="ARBA" id="ARBA00023132"/>
    </source>
</evidence>
<evidence type="ECO:0000256" key="12">
    <source>
        <dbReference type="ARBA" id="ARBA00023125"/>
    </source>
</evidence>
<feature type="compositionally biased region" description="Polar residues" evidence="21">
    <location>
        <begin position="495"/>
        <end position="509"/>
    </location>
</feature>
<evidence type="ECO:0000313" key="23">
    <source>
        <dbReference type="EMBL" id="KAK7071276.1"/>
    </source>
</evidence>
<feature type="region of interest" description="Disordered" evidence="21">
    <location>
        <begin position="1449"/>
        <end position="1476"/>
    </location>
</feature>
<dbReference type="GO" id="GO:0006405">
    <property type="term" value="P:RNA export from nucleus"/>
    <property type="evidence" value="ECO:0007669"/>
    <property type="project" value="TreeGrafter"/>
</dbReference>
<dbReference type="Pfam" id="PF00641">
    <property type="entry name" value="Zn_ribbon_RanBP"/>
    <property type="match status" value="3"/>
</dbReference>
<evidence type="ECO:0000256" key="5">
    <source>
        <dbReference type="ARBA" id="ARBA00022723"/>
    </source>
</evidence>
<dbReference type="GO" id="GO:0005643">
    <property type="term" value="C:nuclear pore"/>
    <property type="evidence" value="ECO:0007669"/>
    <property type="project" value="UniProtKB-SubCell"/>
</dbReference>
<evidence type="ECO:0000259" key="22">
    <source>
        <dbReference type="PROSITE" id="PS50199"/>
    </source>
</evidence>
<feature type="compositionally biased region" description="Basic and acidic residues" evidence="21">
    <location>
        <begin position="262"/>
        <end position="272"/>
    </location>
</feature>
<keyword evidence="6" id="KW-0677">Repeat</keyword>
<dbReference type="SUPFAM" id="SSF90209">
    <property type="entry name" value="Ran binding protein zinc finger-like"/>
    <property type="match status" value="3"/>
</dbReference>
<feature type="compositionally biased region" description="Low complexity" evidence="21">
    <location>
        <begin position="1078"/>
        <end position="1093"/>
    </location>
</feature>
<feature type="region of interest" description="Disordered" evidence="21">
    <location>
        <begin position="1"/>
        <end position="25"/>
    </location>
</feature>
<protein>
    <recommendedName>
        <fullName evidence="17">Nuclear pore complex protein Nup153</fullName>
    </recommendedName>
    <alternativeName>
        <fullName evidence="19">153 kDa nucleoporin</fullName>
    </alternativeName>
    <alternativeName>
        <fullName evidence="18">Nucleoporin Nup153</fullName>
    </alternativeName>
</protein>
<keyword evidence="4" id="KW-0813">Transport</keyword>
<dbReference type="FunFam" id="4.10.1060.10:FF:000001">
    <property type="entry name" value="Nuclear pore complex protein Nup153"/>
    <property type="match status" value="2"/>
</dbReference>
<feature type="compositionally biased region" description="Polar residues" evidence="21">
    <location>
        <begin position="274"/>
        <end position="305"/>
    </location>
</feature>
<gene>
    <name evidence="23" type="ORF">SK128_015990</name>
</gene>
<feature type="compositionally biased region" description="Basic and acidic residues" evidence="21">
    <location>
        <begin position="1067"/>
        <end position="1077"/>
    </location>
</feature>
<feature type="domain" description="RanBP2-type" evidence="22">
    <location>
        <begin position="882"/>
        <end position="911"/>
    </location>
</feature>
<dbReference type="PANTHER" id="PTHR23193">
    <property type="entry name" value="NUCLEAR PORE COMPLEX PROTEIN NUP"/>
    <property type="match status" value="1"/>
</dbReference>
<dbReference type="SMART" id="SM00547">
    <property type="entry name" value="ZnF_RBZ"/>
    <property type="match status" value="3"/>
</dbReference>
<evidence type="ECO:0000256" key="1">
    <source>
        <dbReference type="ARBA" id="ARBA00001947"/>
    </source>
</evidence>
<dbReference type="GO" id="GO:0008139">
    <property type="term" value="F:nuclear localization sequence binding"/>
    <property type="evidence" value="ECO:0007669"/>
    <property type="project" value="TreeGrafter"/>
</dbReference>
<keyword evidence="8" id="KW-0509">mRNA transport</keyword>
<name>A0AAN8WVQ4_HALRR</name>
<evidence type="ECO:0000256" key="21">
    <source>
        <dbReference type="SAM" id="MobiDB-lite"/>
    </source>
</evidence>
<keyword evidence="9" id="KW-0862">Zinc</keyword>
<dbReference type="FunFam" id="4.10.1060.10:FF:000003">
    <property type="entry name" value="E3 SUMO-protein ligase RanBP2"/>
    <property type="match status" value="1"/>
</dbReference>
<dbReference type="InterPro" id="IPR013913">
    <property type="entry name" value="Nup153_N"/>
</dbReference>
<keyword evidence="11" id="KW-0811">Translocation</keyword>
<feature type="region of interest" description="Disordered" evidence="21">
    <location>
        <begin position="1060"/>
        <end position="1101"/>
    </location>
</feature>
<dbReference type="GO" id="GO:0006606">
    <property type="term" value="P:protein import into nucleus"/>
    <property type="evidence" value="ECO:0007669"/>
    <property type="project" value="TreeGrafter"/>
</dbReference>
<comment type="similarity">
    <text evidence="16">Belongs to the NUP153 family.</text>
</comment>
<evidence type="ECO:0000256" key="16">
    <source>
        <dbReference type="ARBA" id="ARBA00060842"/>
    </source>
</evidence>
<evidence type="ECO:0000256" key="10">
    <source>
        <dbReference type="ARBA" id="ARBA00022927"/>
    </source>
</evidence>
<evidence type="ECO:0000313" key="24">
    <source>
        <dbReference type="Proteomes" id="UP001381693"/>
    </source>
</evidence>
<accession>A0AAN8WVQ4</accession>
<evidence type="ECO:0000256" key="3">
    <source>
        <dbReference type="ARBA" id="ARBA00004567"/>
    </source>
</evidence>
<evidence type="ECO:0000256" key="9">
    <source>
        <dbReference type="ARBA" id="ARBA00022833"/>
    </source>
</evidence>
<evidence type="ECO:0000256" key="15">
    <source>
        <dbReference type="ARBA" id="ARBA00023242"/>
    </source>
</evidence>
<evidence type="ECO:0000256" key="18">
    <source>
        <dbReference type="ARBA" id="ARBA00078197"/>
    </source>
</evidence>
<feature type="region of interest" description="Disordered" evidence="21">
    <location>
        <begin position="169"/>
        <end position="220"/>
    </location>
</feature>
<feature type="compositionally biased region" description="Basic and acidic residues" evidence="21">
    <location>
        <begin position="1272"/>
        <end position="1284"/>
    </location>
</feature>
<organism evidence="23 24">
    <name type="scientific">Halocaridina rubra</name>
    <name type="common">Hawaiian red shrimp</name>
    <dbReference type="NCBI Taxonomy" id="373956"/>
    <lineage>
        <taxon>Eukaryota</taxon>
        <taxon>Metazoa</taxon>
        <taxon>Ecdysozoa</taxon>
        <taxon>Arthropoda</taxon>
        <taxon>Crustacea</taxon>
        <taxon>Multicrustacea</taxon>
        <taxon>Malacostraca</taxon>
        <taxon>Eumalacostraca</taxon>
        <taxon>Eucarida</taxon>
        <taxon>Decapoda</taxon>
        <taxon>Pleocyemata</taxon>
        <taxon>Caridea</taxon>
        <taxon>Atyoidea</taxon>
        <taxon>Atyidae</taxon>
        <taxon>Halocaridina</taxon>
    </lineage>
</organism>
<dbReference type="GO" id="GO:0031965">
    <property type="term" value="C:nuclear membrane"/>
    <property type="evidence" value="ECO:0007669"/>
    <property type="project" value="UniProtKB-SubCell"/>
</dbReference>
<evidence type="ECO:0000256" key="19">
    <source>
        <dbReference type="ARBA" id="ARBA00079437"/>
    </source>
</evidence>
<keyword evidence="7 20" id="KW-0863">Zinc-finger</keyword>
<evidence type="ECO:0000256" key="17">
    <source>
        <dbReference type="ARBA" id="ARBA00068609"/>
    </source>
</evidence>
<evidence type="ECO:0000256" key="14">
    <source>
        <dbReference type="ARBA" id="ARBA00023136"/>
    </source>
</evidence>
<dbReference type="PANTHER" id="PTHR23193:SF23">
    <property type="entry name" value="NUCLEAR PORE COMPLEX PROTEIN NUP153"/>
    <property type="match status" value="1"/>
</dbReference>
<keyword evidence="10" id="KW-0653">Protein transport</keyword>
<feature type="region of interest" description="Disordered" evidence="21">
    <location>
        <begin position="1191"/>
        <end position="1228"/>
    </location>
</feature>
<feature type="compositionally biased region" description="Basic and acidic residues" evidence="21">
    <location>
        <begin position="510"/>
        <end position="527"/>
    </location>
</feature>